<gene>
    <name evidence="3" type="ORF">C0J50_8341</name>
</gene>
<name>A0AAD5B468_SILAS</name>
<dbReference type="Proteomes" id="UP001205998">
    <property type="component" value="Unassembled WGS sequence"/>
</dbReference>
<dbReference type="InterPro" id="IPR036397">
    <property type="entry name" value="RNaseH_sf"/>
</dbReference>
<reference evidence="3" key="1">
    <citation type="submission" date="2018-07" db="EMBL/GenBank/DDBJ databases">
        <title>Comparative genomics of catfishes provides insights into carnivory and benthic adaptation.</title>
        <authorList>
            <person name="Zhang Y."/>
            <person name="Wang D."/>
            <person name="Peng Z."/>
            <person name="Zheng S."/>
            <person name="Shao F."/>
            <person name="Tao W."/>
        </authorList>
    </citation>
    <scope>NUCLEOTIDE SEQUENCE</scope>
    <source>
        <strain evidence="3">Chongqing</strain>
    </source>
</reference>
<accession>A0AAD5B468</accession>
<evidence type="ECO:0000313" key="3">
    <source>
        <dbReference type="EMBL" id="KAI5628103.1"/>
    </source>
</evidence>
<dbReference type="InterPro" id="IPR012337">
    <property type="entry name" value="RNaseH-like_sf"/>
</dbReference>
<dbReference type="Gene3D" id="1.10.340.70">
    <property type="match status" value="1"/>
</dbReference>
<dbReference type="AlphaFoldDB" id="A0AAD5B468"/>
<evidence type="ECO:0000256" key="1">
    <source>
        <dbReference type="ARBA" id="ARBA00039658"/>
    </source>
</evidence>
<dbReference type="PANTHER" id="PTHR37984:SF15">
    <property type="entry name" value="INTEGRASE CATALYTIC DOMAIN-CONTAINING PROTEIN"/>
    <property type="match status" value="1"/>
</dbReference>
<organism evidence="3 4">
    <name type="scientific">Silurus asotus</name>
    <name type="common">Amur catfish</name>
    <name type="synonym">Parasilurus asotus</name>
    <dbReference type="NCBI Taxonomy" id="30991"/>
    <lineage>
        <taxon>Eukaryota</taxon>
        <taxon>Metazoa</taxon>
        <taxon>Chordata</taxon>
        <taxon>Craniata</taxon>
        <taxon>Vertebrata</taxon>
        <taxon>Euteleostomi</taxon>
        <taxon>Actinopterygii</taxon>
        <taxon>Neopterygii</taxon>
        <taxon>Teleostei</taxon>
        <taxon>Ostariophysi</taxon>
        <taxon>Siluriformes</taxon>
        <taxon>Siluridae</taxon>
        <taxon>Silurus</taxon>
    </lineage>
</organism>
<dbReference type="InterPro" id="IPR050951">
    <property type="entry name" value="Retrovirus_Pol_polyprotein"/>
</dbReference>
<dbReference type="PANTHER" id="PTHR37984">
    <property type="entry name" value="PROTEIN CBG26694"/>
    <property type="match status" value="1"/>
</dbReference>
<evidence type="ECO:0000313" key="4">
    <source>
        <dbReference type="Proteomes" id="UP001205998"/>
    </source>
</evidence>
<dbReference type="Gene3D" id="3.30.420.10">
    <property type="entry name" value="Ribonuclease H-like superfamily/Ribonuclease H"/>
    <property type="match status" value="1"/>
</dbReference>
<dbReference type="EMBL" id="MU546873">
    <property type="protein sequence ID" value="KAI5628103.1"/>
    <property type="molecule type" value="Genomic_DNA"/>
</dbReference>
<proteinExistence type="predicted"/>
<dbReference type="GO" id="GO:0003676">
    <property type="term" value="F:nucleic acid binding"/>
    <property type="evidence" value="ECO:0007669"/>
    <property type="project" value="InterPro"/>
</dbReference>
<feature type="domain" description="Integrase zinc-binding" evidence="2">
    <location>
        <begin position="43"/>
        <end position="101"/>
    </location>
</feature>
<dbReference type="SUPFAM" id="SSF53098">
    <property type="entry name" value="Ribonuclease H-like"/>
    <property type="match status" value="1"/>
</dbReference>
<protein>
    <recommendedName>
        <fullName evidence="1">Gypsy retrotransposon integrase-like protein 1</fullName>
    </recommendedName>
</protein>
<sequence>MPRDILQKSVSVYTLSLPLEEQVKNAQYKGPVPKGCPTGLLFVPEGLRSDVLQWCHNSLFFCHPSQPRNLSLVKTRFWWPSMVKDTQDFVAACPDCASHKNPCGHPQGLLCPLPIPKRQWSHLAMYFVTGLPVSNGNMVVMMVIDRFSKMGHFIALAKLPSAKETSTYFASMVFPEILSPTDPNSRLSFGESSAASWAS</sequence>
<comment type="caution">
    <text evidence="3">The sequence shown here is derived from an EMBL/GenBank/DDBJ whole genome shotgun (WGS) entry which is preliminary data.</text>
</comment>
<evidence type="ECO:0000259" key="2">
    <source>
        <dbReference type="Pfam" id="PF17921"/>
    </source>
</evidence>
<dbReference type="Pfam" id="PF17921">
    <property type="entry name" value="Integrase_H2C2"/>
    <property type="match status" value="1"/>
</dbReference>
<keyword evidence="4" id="KW-1185">Reference proteome</keyword>
<dbReference type="InterPro" id="IPR041588">
    <property type="entry name" value="Integrase_H2C2"/>
</dbReference>